<evidence type="ECO:0000256" key="5">
    <source>
        <dbReference type="ARBA" id="ARBA00023288"/>
    </source>
</evidence>
<comment type="caution">
    <text evidence="6">The sequence shown here is derived from an EMBL/GenBank/DDBJ whole genome shotgun (WGS) entry which is preliminary data.</text>
</comment>
<dbReference type="InterPro" id="IPR006059">
    <property type="entry name" value="SBP"/>
</dbReference>
<evidence type="ECO:0000256" key="3">
    <source>
        <dbReference type="ARBA" id="ARBA00023136"/>
    </source>
</evidence>
<keyword evidence="1" id="KW-1003">Cell membrane</keyword>
<accession>A0ABW0LIJ4</accession>
<evidence type="ECO:0000256" key="2">
    <source>
        <dbReference type="ARBA" id="ARBA00022729"/>
    </source>
</evidence>
<name>A0ABW0LIJ4_9BACI</name>
<dbReference type="PROSITE" id="PS51257">
    <property type="entry name" value="PROKAR_LIPOPROTEIN"/>
    <property type="match status" value="1"/>
</dbReference>
<dbReference type="RefSeq" id="WP_382349707.1">
    <property type="nucleotide sequence ID" value="NZ_JBHSMC010000010.1"/>
</dbReference>
<organism evidence="6 7">
    <name type="scientific">Lederbergia graminis</name>
    <dbReference type="NCBI Taxonomy" id="735518"/>
    <lineage>
        <taxon>Bacteria</taxon>
        <taxon>Bacillati</taxon>
        <taxon>Bacillota</taxon>
        <taxon>Bacilli</taxon>
        <taxon>Bacillales</taxon>
        <taxon>Bacillaceae</taxon>
        <taxon>Lederbergia</taxon>
    </lineage>
</organism>
<dbReference type="InterPro" id="IPR050490">
    <property type="entry name" value="Bact_solute-bd_prot1"/>
</dbReference>
<dbReference type="SUPFAM" id="SSF53850">
    <property type="entry name" value="Periplasmic binding protein-like II"/>
    <property type="match status" value="1"/>
</dbReference>
<evidence type="ECO:0000256" key="1">
    <source>
        <dbReference type="ARBA" id="ARBA00022475"/>
    </source>
</evidence>
<protein>
    <submittedName>
        <fullName evidence="6">ABC transporter substrate-binding protein</fullName>
    </submittedName>
</protein>
<keyword evidence="2" id="KW-0732">Signal</keyword>
<dbReference type="EMBL" id="JBHSMC010000010">
    <property type="protein sequence ID" value="MFC5464616.1"/>
    <property type="molecule type" value="Genomic_DNA"/>
</dbReference>
<keyword evidence="4" id="KW-0564">Palmitate</keyword>
<dbReference type="Pfam" id="PF13416">
    <property type="entry name" value="SBP_bac_8"/>
    <property type="match status" value="1"/>
</dbReference>
<dbReference type="PANTHER" id="PTHR43649">
    <property type="entry name" value="ARABINOSE-BINDING PROTEIN-RELATED"/>
    <property type="match status" value="1"/>
</dbReference>
<sequence>MYKTIDKRLWGILVLIFALLLISGCSSKDSGSDGEKGKGGDNGNVKDELFVIDPSISGEITFWAWGDAGLIYDDVIEAFNKDFPNITVKLVDGLPSGEMHDKLQTTLAAGSGAPDVSQVEQSFFARYSSGDMLADLLQPPFDAGRYEGMVSDYNWERFKSIDGKRLVGMPWDVTPGVFYYREDIYEEMGLPSDPEELGEFLQSKENVLDAARILAANGKYMYEWRDSPAVHYGDAVGYFDSNFNWTRNDEKMAELLDFVKQGSQLDWAAQTSVLFSDEGKQMVKQGVVASFPAATWAARDLERSFPEQAGKWRATYMPLGLSVGLGGSAFVIPEQSQNKEAAWAWVQWITQTETAWKLFLDDSIQPAWYHITSLPWYQELTNEFLGGQQDYKLYSSIDEQIPVRRLTTLDGPAWGIYIDNVNESIDKNIDSKTTLNKIEDTAMRQLGDDIKKLKEELGIE</sequence>
<evidence type="ECO:0000313" key="7">
    <source>
        <dbReference type="Proteomes" id="UP001596147"/>
    </source>
</evidence>
<keyword evidence="5" id="KW-0449">Lipoprotein</keyword>
<keyword evidence="3" id="KW-0472">Membrane</keyword>
<dbReference type="Proteomes" id="UP001596147">
    <property type="component" value="Unassembled WGS sequence"/>
</dbReference>
<gene>
    <name evidence="6" type="ORF">ACFPM4_07610</name>
</gene>
<evidence type="ECO:0000313" key="6">
    <source>
        <dbReference type="EMBL" id="MFC5464616.1"/>
    </source>
</evidence>
<dbReference type="Gene3D" id="3.40.190.10">
    <property type="entry name" value="Periplasmic binding protein-like II"/>
    <property type="match status" value="1"/>
</dbReference>
<dbReference type="PANTHER" id="PTHR43649:SF33">
    <property type="entry name" value="POLYGALACTURONAN_RHAMNOGALACTURONAN-BINDING PROTEIN YTCQ"/>
    <property type="match status" value="1"/>
</dbReference>
<reference evidence="7" key="1">
    <citation type="journal article" date="2019" name="Int. J. Syst. Evol. Microbiol.">
        <title>The Global Catalogue of Microorganisms (GCM) 10K type strain sequencing project: providing services to taxonomists for standard genome sequencing and annotation.</title>
        <authorList>
            <consortium name="The Broad Institute Genomics Platform"/>
            <consortium name="The Broad Institute Genome Sequencing Center for Infectious Disease"/>
            <person name="Wu L."/>
            <person name="Ma J."/>
        </authorList>
    </citation>
    <scope>NUCLEOTIDE SEQUENCE [LARGE SCALE GENOMIC DNA]</scope>
    <source>
        <strain evidence="7">CGMCC 1.12237</strain>
    </source>
</reference>
<keyword evidence="7" id="KW-1185">Reference proteome</keyword>
<evidence type="ECO:0000256" key="4">
    <source>
        <dbReference type="ARBA" id="ARBA00023139"/>
    </source>
</evidence>
<proteinExistence type="predicted"/>